<reference evidence="3" key="1">
    <citation type="journal article" date="2020" name="Fungal Divers.">
        <title>Resolving the Mortierellaceae phylogeny through synthesis of multi-gene phylogenetics and phylogenomics.</title>
        <authorList>
            <person name="Vandepol N."/>
            <person name="Liber J."/>
            <person name="Desiro A."/>
            <person name="Na H."/>
            <person name="Kennedy M."/>
            <person name="Barry K."/>
            <person name="Grigoriev I.V."/>
            <person name="Miller A.N."/>
            <person name="O'Donnell K."/>
            <person name="Stajich J.E."/>
            <person name="Bonito G."/>
        </authorList>
    </citation>
    <scope>NUCLEOTIDE SEQUENCE</scope>
    <source>
        <strain evidence="3">REB-010B</strain>
    </source>
</reference>
<feature type="compositionally biased region" description="Basic and acidic residues" evidence="1">
    <location>
        <begin position="182"/>
        <end position="196"/>
    </location>
</feature>
<feature type="domain" description="Methyltransferase" evidence="2">
    <location>
        <begin position="306"/>
        <end position="405"/>
    </location>
</feature>
<comment type="caution">
    <text evidence="3">The sequence shown here is derived from an EMBL/GenBank/DDBJ whole genome shotgun (WGS) entry which is preliminary data.</text>
</comment>
<dbReference type="PANTHER" id="PTHR43591">
    <property type="entry name" value="METHYLTRANSFERASE"/>
    <property type="match status" value="1"/>
</dbReference>
<dbReference type="InterPro" id="IPR029063">
    <property type="entry name" value="SAM-dependent_MTases_sf"/>
</dbReference>
<dbReference type="CDD" id="cd02440">
    <property type="entry name" value="AdoMet_MTases"/>
    <property type="match status" value="1"/>
</dbReference>
<proteinExistence type="predicted"/>
<feature type="compositionally biased region" description="Low complexity" evidence="1">
    <location>
        <begin position="237"/>
        <end position="248"/>
    </location>
</feature>
<evidence type="ECO:0000313" key="4">
    <source>
        <dbReference type="Proteomes" id="UP000738325"/>
    </source>
</evidence>
<dbReference type="EMBL" id="JAAAIP010000545">
    <property type="protein sequence ID" value="KAG0315343.1"/>
    <property type="molecule type" value="Genomic_DNA"/>
</dbReference>
<gene>
    <name evidence="3" type="ORF">BGZ99_007515</name>
</gene>
<dbReference type="Pfam" id="PF13649">
    <property type="entry name" value="Methyltransf_25"/>
    <property type="match status" value="1"/>
</dbReference>
<dbReference type="Gene3D" id="3.40.50.150">
    <property type="entry name" value="Vaccinia Virus protein VP39"/>
    <property type="match status" value="1"/>
</dbReference>
<dbReference type="OrthoDB" id="2013972at2759"/>
<name>A0A9P6UQI4_9FUNG</name>
<sequence>MFELADYVQVFSYNGVIRKFEVYQSSRSAAGGGDSRDFVLLEDLGDHFDVSGVRFIRADGVSLALMRDSNLQRLVPERLPASKGSIIYIVANDEAPSHRSSPASPHSPPLTPAALRASPIPAQGMATSSPPPPIPGRRLSRTHHPHGSASSTPIPGAPDPNALANRDINNDGNNYFETDTSEGYRSKAEFGGKDELEAGPSDSSSDHSDSMFSEQPSPVPLNSQLPDWVYTFHNDAQQQQQQQGQQPQRPLPFGDGRRRHSIKSAPYMLPNDLTETERLEAQHYMAQFCFQGNYNVRLDHNAPLKILDVATGTGVWALEMAREFPKAELFGVDISPIYPNSELSANPGTVVPPNCHFQLCNVLDGLPFPDNFFDFIYMRLVVYAFSPAQRKQVNLDLMRVLKPLGHIQLVESDGIVYNAGSMTEMVNALSIETAKKRSVDPTEVQRLKPGLRRAGFTQVRSFCIALPVGGWGGIIGQLSQQNMHGLAKIWLRGELGRKTEDECKSTLEEMDRECELLRSFYRVWLVTGQKPAGWVALP</sequence>
<keyword evidence="4" id="KW-1185">Reference proteome</keyword>
<feature type="region of interest" description="Disordered" evidence="1">
    <location>
        <begin position="96"/>
        <end position="262"/>
    </location>
</feature>
<dbReference type="Proteomes" id="UP000738325">
    <property type="component" value="Unassembled WGS sequence"/>
</dbReference>
<feature type="compositionally biased region" description="Polar residues" evidence="1">
    <location>
        <begin position="211"/>
        <end position="225"/>
    </location>
</feature>
<evidence type="ECO:0000259" key="2">
    <source>
        <dbReference type="Pfam" id="PF13649"/>
    </source>
</evidence>
<dbReference type="PANTHER" id="PTHR43591:SF110">
    <property type="entry name" value="RHODANESE DOMAIN-CONTAINING PROTEIN"/>
    <property type="match status" value="1"/>
</dbReference>
<dbReference type="AlphaFoldDB" id="A0A9P6UQI4"/>
<evidence type="ECO:0000313" key="3">
    <source>
        <dbReference type="EMBL" id="KAG0315343.1"/>
    </source>
</evidence>
<feature type="compositionally biased region" description="Polar residues" evidence="1">
    <location>
        <begin position="170"/>
        <end position="181"/>
    </location>
</feature>
<dbReference type="InterPro" id="IPR041698">
    <property type="entry name" value="Methyltransf_25"/>
</dbReference>
<organism evidence="3 4">
    <name type="scientific">Dissophora globulifera</name>
    <dbReference type="NCBI Taxonomy" id="979702"/>
    <lineage>
        <taxon>Eukaryota</taxon>
        <taxon>Fungi</taxon>
        <taxon>Fungi incertae sedis</taxon>
        <taxon>Mucoromycota</taxon>
        <taxon>Mortierellomycotina</taxon>
        <taxon>Mortierellomycetes</taxon>
        <taxon>Mortierellales</taxon>
        <taxon>Mortierellaceae</taxon>
        <taxon>Dissophora</taxon>
    </lineage>
</organism>
<protein>
    <recommendedName>
        <fullName evidence="2">Methyltransferase domain-containing protein</fullName>
    </recommendedName>
</protein>
<evidence type="ECO:0000256" key="1">
    <source>
        <dbReference type="SAM" id="MobiDB-lite"/>
    </source>
</evidence>
<accession>A0A9P6UQI4</accession>
<dbReference type="SUPFAM" id="SSF53335">
    <property type="entry name" value="S-adenosyl-L-methionine-dependent methyltransferases"/>
    <property type="match status" value="1"/>
</dbReference>